<evidence type="ECO:0000313" key="3">
    <source>
        <dbReference type="Proteomes" id="UP000316304"/>
    </source>
</evidence>
<protein>
    <submittedName>
        <fullName evidence="2">Uncharacterized protein</fullName>
    </submittedName>
</protein>
<dbReference type="AlphaFoldDB" id="A0A5C6CBL7"/>
<accession>A0A5C6CBL7</accession>
<organism evidence="2 3">
    <name type="scientific">Novipirellula galeiformis</name>
    <dbReference type="NCBI Taxonomy" id="2528004"/>
    <lineage>
        <taxon>Bacteria</taxon>
        <taxon>Pseudomonadati</taxon>
        <taxon>Planctomycetota</taxon>
        <taxon>Planctomycetia</taxon>
        <taxon>Pirellulales</taxon>
        <taxon>Pirellulaceae</taxon>
        <taxon>Novipirellula</taxon>
    </lineage>
</organism>
<proteinExistence type="predicted"/>
<evidence type="ECO:0000256" key="1">
    <source>
        <dbReference type="SAM" id="MobiDB-lite"/>
    </source>
</evidence>
<dbReference type="Proteomes" id="UP000316304">
    <property type="component" value="Unassembled WGS sequence"/>
</dbReference>
<keyword evidence="3" id="KW-1185">Reference proteome</keyword>
<dbReference type="EMBL" id="SJPT01000007">
    <property type="protein sequence ID" value="TWU21227.1"/>
    <property type="molecule type" value="Genomic_DNA"/>
</dbReference>
<feature type="region of interest" description="Disordered" evidence="1">
    <location>
        <begin position="34"/>
        <end position="59"/>
    </location>
</feature>
<comment type="caution">
    <text evidence="2">The sequence shown here is derived from an EMBL/GenBank/DDBJ whole genome shotgun (WGS) entry which is preliminary data.</text>
</comment>
<reference evidence="2 3" key="1">
    <citation type="submission" date="2019-02" db="EMBL/GenBank/DDBJ databases">
        <title>Deep-cultivation of Planctomycetes and their phenomic and genomic characterization uncovers novel biology.</title>
        <authorList>
            <person name="Wiegand S."/>
            <person name="Jogler M."/>
            <person name="Boedeker C."/>
            <person name="Pinto D."/>
            <person name="Vollmers J."/>
            <person name="Rivas-Marin E."/>
            <person name="Kohn T."/>
            <person name="Peeters S.H."/>
            <person name="Heuer A."/>
            <person name="Rast P."/>
            <person name="Oberbeckmann S."/>
            <person name="Bunk B."/>
            <person name="Jeske O."/>
            <person name="Meyerdierks A."/>
            <person name="Storesund J.E."/>
            <person name="Kallscheuer N."/>
            <person name="Luecker S."/>
            <person name="Lage O.M."/>
            <person name="Pohl T."/>
            <person name="Merkel B.J."/>
            <person name="Hornburger P."/>
            <person name="Mueller R.-W."/>
            <person name="Bruemmer F."/>
            <person name="Labrenz M."/>
            <person name="Spormann A.M."/>
            <person name="Op Den Camp H."/>
            <person name="Overmann J."/>
            <person name="Amann R."/>
            <person name="Jetten M.S.M."/>
            <person name="Mascher T."/>
            <person name="Medema M.H."/>
            <person name="Devos D.P."/>
            <person name="Kaster A.-K."/>
            <person name="Ovreas L."/>
            <person name="Rohde M."/>
            <person name="Galperin M.Y."/>
            <person name="Jogler C."/>
        </authorList>
    </citation>
    <scope>NUCLEOTIDE SEQUENCE [LARGE SCALE GENOMIC DNA]</scope>
    <source>
        <strain evidence="2 3">Pla52o</strain>
    </source>
</reference>
<name>A0A5C6CBL7_9BACT</name>
<evidence type="ECO:0000313" key="2">
    <source>
        <dbReference type="EMBL" id="TWU21227.1"/>
    </source>
</evidence>
<sequence length="59" mass="6880">MGDRKIGKPQARDPLSFSCHSIFLLKPFARRHVVREPKPEDRQKDWGQKNENAPKPDLL</sequence>
<gene>
    <name evidence="2" type="ORF">Pla52o_42610</name>
</gene>